<sequence>MPGIDDLTDGLAAGAPAPAAATGPAAYAAHFEAPDGYLDFARYGPPSRDVLDATAGALTRSAHADHTTVNALMRADLRARESAARLAGTDAEHTVLIPNTTTGLFQAAFGILEGEVLVPEGDFPANHYPWRRTAAAGLARPRWLPAGPAGATTPEAVREALTGDVVAVAVSAVDFRTGHRADLAALRDVIGPDRLLVVDAIQGFGVVEMPWQAADVVVAGGQKWLRAGWSTGFAALSDRALERLAPTLTGWTGVEDVALFDNAEHPPLAGAGRLSLTNLSPVSAAAFAAALELVEATGVAVIEAAVAERVGELIEAVRARGGELLSPVEPARRAGIVSFRLPGVPAAKAAEALHAHGLTPTVRADSLRLSPHASTPASVAGRVAEALASVSASAG</sequence>
<gene>
    <name evidence="2" type="ORF">HCN08_00540</name>
</gene>
<dbReference type="RefSeq" id="WP_167980794.1">
    <property type="nucleotide sequence ID" value="NZ_JAATEJ010000001.1"/>
</dbReference>
<dbReference type="Gene3D" id="3.40.640.10">
    <property type="entry name" value="Type I PLP-dependent aspartate aminotransferase-like (Major domain)"/>
    <property type="match status" value="1"/>
</dbReference>
<keyword evidence="3" id="KW-1185">Reference proteome</keyword>
<dbReference type="PANTHER" id="PTHR43586:SF15">
    <property type="entry name" value="BLR3095 PROTEIN"/>
    <property type="match status" value="1"/>
</dbReference>
<name>A0ABX0ZDR6_9ACTN</name>
<protein>
    <submittedName>
        <fullName evidence="2">Aminotransferase class V-fold PLP-dependent enzyme</fullName>
    </submittedName>
</protein>
<evidence type="ECO:0000313" key="2">
    <source>
        <dbReference type="EMBL" id="NJP41913.1"/>
    </source>
</evidence>
<feature type="domain" description="Aminotransferase class V" evidence="1">
    <location>
        <begin position="55"/>
        <end position="358"/>
    </location>
</feature>
<organism evidence="2 3">
    <name type="scientific">Actinacidiphila epipremni</name>
    <dbReference type="NCBI Taxonomy" id="2053013"/>
    <lineage>
        <taxon>Bacteria</taxon>
        <taxon>Bacillati</taxon>
        <taxon>Actinomycetota</taxon>
        <taxon>Actinomycetes</taxon>
        <taxon>Kitasatosporales</taxon>
        <taxon>Streptomycetaceae</taxon>
        <taxon>Actinacidiphila</taxon>
    </lineage>
</organism>
<proteinExistence type="predicted"/>
<evidence type="ECO:0000259" key="1">
    <source>
        <dbReference type="Pfam" id="PF00266"/>
    </source>
</evidence>
<dbReference type="Pfam" id="PF00266">
    <property type="entry name" value="Aminotran_5"/>
    <property type="match status" value="1"/>
</dbReference>
<dbReference type="InterPro" id="IPR015424">
    <property type="entry name" value="PyrdxlP-dep_Trfase"/>
</dbReference>
<dbReference type="EMBL" id="JAATEJ010000001">
    <property type="protein sequence ID" value="NJP41913.1"/>
    <property type="molecule type" value="Genomic_DNA"/>
</dbReference>
<dbReference type="InterPro" id="IPR015422">
    <property type="entry name" value="PyrdxlP-dep_Trfase_small"/>
</dbReference>
<dbReference type="InterPro" id="IPR015421">
    <property type="entry name" value="PyrdxlP-dep_Trfase_major"/>
</dbReference>
<dbReference type="SUPFAM" id="SSF53383">
    <property type="entry name" value="PLP-dependent transferases"/>
    <property type="match status" value="1"/>
</dbReference>
<keyword evidence="2" id="KW-0032">Aminotransferase</keyword>
<keyword evidence="2" id="KW-0808">Transferase</keyword>
<dbReference type="GO" id="GO:0008483">
    <property type="term" value="F:transaminase activity"/>
    <property type="evidence" value="ECO:0007669"/>
    <property type="project" value="UniProtKB-KW"/>
</dbReference>
<dbReference type="Gene3D" id="3.90.1150.10">
    <property type="entry name" value="Aspartate Aminotransferase, domain 1"/>
    <property type="match status" value="1"/>
</dbReference>
<comment type="caution">
    <text evidence="2">The sequence shown here is derived from an EMBL/GenBank/DDBJ whole genome shotgun (WGS) entry which is preliminary data.</text>
</comment>
<dbReference type="PANTHER" id="PTHR43586">
    <property type="entry name" value="CYSTEINE DESULFURASE"/>
    <property type="match status" value="1"/>
</dbReference>
<dbReference type="InterPro" id="IPR000192">
    <property type="entry name" value="Aminotrans_V_dom"/>
</dbReference>
<accession>A0ABX0ZDR6</accession>
<reference evidence="2 3" key="1">
    <citation type="submission" date="2020-03" db="EMBL/GenBank/DDBJ databases">
        <title>WGS of actinomycetes isolated from Thailand.</title>
        <authorList>
            <person name="Thawai C."/>
        </authorList>
    </citation>
    <scope>NUCLEOTIDE SEQUENCE [LARGE SCALE GENOMIC DNA]</scope>
    <source>
        <strain evidence="2 3">PRB2-1</strain>
    </source>
</reference>
<evidence type="ECO:0000313" key="3">
    <source>
        <dbReference type="Proteomes" id="UP000734511"/>
    </source>
</evidence>
<dbReference type="Proteomes" id="UP000734511">
    <property type="component" value="Unassembled WGS sequence"/>
</dbReference>